<dbReference type="GeneID" id="95976368"/>
<evidence type="ECO:0000313" key="13">
    <source>
        <dbReference type="Proteomes" id="UP001562354"/>
    </source>
</evidence>
<evidence type="ECO:0000256" key="4">
    <source>
        <dbReference type="ARBA" id="ARBA00022679"/>
    </source>
</evidence>
<feature type="transmembrane region" description="Helical" evidence="11">
    <location>
        <begin position="593"/>
        <end position="615"/>
    </location>
</feature>
<evidence type="ECO:0000256" key="6">
    <source>
        <dbReference type="ARBA" id="ARBA00022777"/>
    </source>
</evidence>
<evidence type="ECO:0000256" key="3">
    <source>
        <dbReference type="ARBA" id="ARBA00012132"/>
    </source>
</evidence>
<evidence type="ECO:0000256" key="5">
    <source>
        <dbReference type="ARBA" id="ARBA00022692"/>
    </source>
</evidence>
<feature type="transmembrane region" description="Helical" evidence="11">
    <location>
        <begin position="424"/>
        <end position="446"/>
    </location>
</feature>
<feature type="compositionally biased region" description="Polar residues" evidence="10">
    <location>
        <begin position="509"/>
        <end position="522"/>
    </location>
</feature>
<protein>
    <recommendedName>
        <fullName evidence="3">dolichol kinase</fullName>
        <ecNumber evidence="3">2.7.1.108</ecNumber>
    </recommendedName>
</protein>
<feature type="transmembrane region" description="Helical" evidence="11">
    <location>
        <begin position="827"/>
        <end position="847"/>
    </location>
</feature>
<dbReference type="EC" id="2.7.1.108" evidence="3"/>
<proteinExistence type="inferred from homology"/>
<feature type="region of interest" description="Disordered" evidence="10">
    <location>
        <begin position="545"/>
        <end position="571"/>
    </location>
</feature>
<evidence type="ECO:0000256" key="11">
    <source>
        <dbReference type="SAM" id="Phobius"/>
    </source>
</evidence>
<keyword evidence="9 11" id="KW-0472">Membrane</keyword>
<keyword evidence="13" id="KW-1185">Reference proteome</keyword>
<evidence type="ECO:0000256" key="10">
    <source>
        <dbReference type="SAM" id="MobiDB-lite"/>
    </source>
</evidence>
<dbReference type="PANTHER" id="PTHR13205">
    <property type="entry name" value="TRANSMEMBRANE PROTEIN 15-RELATED"/>
    <property type="match status" value="1"/>
</dbReference>
<feature type="region of interest" description="Disordered" evidence="10">
    <location>
        <begin position="94"/>
        <end position="148"/>
    </location>
</feature>
<evidence type="ECO:0000313" key="12">
    <source>
        <dbReference type="EMBL" id="KAL1302243.1"/>
    </source>
</evidence>
<dbReference type="Proteomes" id="UP001562354">
    <property type="component" value="Unassembled WGS sequence"/>
</dbReference>
<dbReference type="EMBL" id="JBFMKM010000012">
    <property type="protein sequence ID" value="KAL1302243.1"/>
    <property type="molecule type" value="Genomic_DNA"/>
</dbReference>
<keyword evidence="6" id="KW-0418">Kinase</keyword>
<feature type="transmembrane region" description="Helical" evidence="11">
    <location>
        <begin position="687"/>
        <end position="708"/>
    </location>
</feature>
<keyword evidence="7" id="KW-0256">Endoplasmic reticulum</keyword>
<feature type="region of interest" description="Disordered" evidence="10">
    <location>
        <begin position="477"/>
        <end position="525"/>
    </location>
</feature>
<sequence length="950" mass="104241">MPPALDPASLQETTPIYRDRSPHPYARKGSLVRRNERENLLPAAHQTEDGVHTATGYDTPMTTQTHVAADDASHMRSVAASVSASALASATASHAASSDSGTEADDELGKGPQFLKALPPPATRPRKGLIGEAGSDGHVSPLLTPAQLDRDDRTISQGYFHSAREGKGAREKDQSSKEEEALAARELFMKRKRAERIRRIAESALLAAIGLVVLCGHAVWTESRNWHREIISQISTVLFIIAIYPLRVVTREELYRTLAANKVNIFRRFRVPASFDPASILYPTFVPVLVALSLLPQYPALLLPNLILGLASLPPRLFPEISRFAPINTLGWMTAIVPLIASENTALPPQRFLPLPYSLKAQGPPFLHPELLVLLYPLHQALLAPLNYLTTTSLLPVEKHMLAAGLVNLLCFAISPQACILRALLWVGGVWVLVTCTSVLQWNVTLARVPRWKFRRTFAQKGSAFEEFTSTLRELISTSPTTKQDHSDADEDDHEVSRRDSKFSPPRAIQNSSLSRAGTTGPESDLMATSVDTLTYIANVTASASKRRHTMPTVGDHTSQSKTRPGHIDSGRKRRGRAWYLELTLEGANLRTWLYSCWVYAVIIGIILVPVRMAIAHHALNGAEPVLWALDYIFGDMTWFYSSEYTLKEAIATWVDDVRHVVGVQLYETGLSMPSLRLATGPANTRILVAVYWVVVVALGIATVTIMAPRIEVDTRRKIFHATIVTMLLPTTFVDPCFCGLALGLVLAIFLLLEVIRAGQIPPLGAAIGRFVAPYVDGRDLRGPMVVSHVFLLIGCAIPLWLSLAGSDRDVEGRWLGWELRPDTRDVAMVAGVVCVGMGDAAASLMGRRYGRRKWPWLGGKSLEGSTAFSIAVMIGLMTAKIWLHIGGWTEQQAKIRAEDTPFATYWILQAGKALLCGCGASLMEAVLTGANDNVVVPIALWLLVRGVRY</sequence>
<feature type="transmembrane region" description="Helical" evidence="11">
    <location>
        <begin position="271"/>
        <end position="292"/>
    </location>
</feature>
<accession>A0ABR3P8I9</accession>
<keyword evidence="5 11" id="KW-0812">Transmembrane</keyword>
<feature type="transmembrane region" description="Helical" evidence="11">
    <location>
        <begin position="867"/>
        <end position="886"/>
    </location>
</feature>
<gene>
    <name evidence="12" type="ORF">AAFC00_002666</name>
</gene>
<name>A0ABR3P8I9_9PEZI</name>
<evidence type="ECO:0000256" key="7">
    <source>
        <dbReference type="ARBA" id="ARBA00022824"/>
    </source>
</evidence>
<comment type="subcellular location">
    <subcellularLocation>
        <location evidence="1">Endoplasmic reticulum membrane</location>
        <topology evidence="1">Multi-pass membrane protein</topology>
    </subcellularLocation>
</comment>
<dbReference type="InterPro" id="IPR032974">
    <property type="entry name" value="Polypren_kinase"/>
</dbReference>
<comment type="similarity">
    <text evidence="2">Belongs to the polyprenol kinase family.</text>
</comment>
<reference evidence="12 13" key="1">
    <citation type="submission" date="2024-07" db="EMBL/GenBank/DDBJ databases">
        <title>Draft sequence of the Neodothiora populina.</title>
        <authorList>
            <person name="Drown D.D."/>
            <person name="Schuette U.S."/>
            <person name="Buechlein A.B."/>
            <person name="Rusch D.R."/>
            <person name="Winton L.W."/>
            <person name="Adams G.A."/>
        </authorList>
    </citation>
    <scope>NUCLEOTIDE SEQUENCE [LARGE SCALE GENOMIC DNA]</scope>
    <source>
        <strain evidence="12 13">CPC 39397</strain>
    </source>
</reference>
<feature type="transmembrane region" description="Helical" evidence="11">
    <location>
        <begin position="231"/>
        <end position="250"/>
    </location>
</feature>
<organism evidence="12 13">
    <name type="scientific">Neodothiora populina</name>
    <dbReference type="NCBI Taxonomy" id="2781224"/>
    <lineage>
        <taxon>Eukaryota</taxon>
        <taxon>Fungi</taxon>
        <taxon>Dikarya</taxon>
        <taxon>Ascomycota</taxon>
        <taxon>Pezizomycotina</taxon>
        <taxon>Dothideomycetes</taxon>
        <taxon>Dothideomycetidae</taxon>
        <taxon>Dothideales</taxon>
        <taxon>Dothioraceae</taxon>
        <taxon>Neodothiora</taxon>
    </lineage>
</organism>
<keyword evidence="4" id="KW-0808">Transferase</keyword>
<dbReference type="PANTHER" id="PTHR13205:SF15">
    <property type="entry name" value="DOLICHOL KINASE"/>
    <property type="match status" value="1"/>
</dbReference>
<evidence type="ECO:0000256" key="2">
    <source>
        <dbReference type="ARBA" id="ARBA00010794"/>
    </source>
</evidence>
<evidence type="ECO:0000256" key="1">
    <source>
        <dbReference type="ARBA" id="ARBA00004477"/>
    </source>
</evidence>
<evidence type="ECO:0000256" key="8">
    <source>
        <dbReference type="ARBA" id="ARBA00022989"/>
    </source>
</evidence>
<comment type="caution">
    <text evidence="12">The sequence shown here is derived from an EMBL/GenBank/DDBJ whole genome shotgun (WGS) entry which is preliminary data.</text>
</comment>
<feature type="region of interest" description="Disordered" evidence="10">
    <location>
        <begin position="1"/>
        <end position="34"/>
    </location>
</feature>
<feature type="transmembrane region" description="Helical" evidence="11">
    <location>
        <begin position="786"/>
        <end position="806"/>
    </location>
</feature>
<evidence type="ECO:0000256" key="9">
    <source>
        <dbReference type="ARBA" id="ARBA00023136"/>
    </source>
</evidence>
<dbReference type="RefSeq" id="XP_069198519.1">
    <property type="nucleotide sequence ID" value="XM_069342013.1"/>
</dbReference>
<feature type="transmembrane region" description="Helical" evidence="11">
    <location>
        <begin position="720"/>
        <end position="753"/>
    </location>
</feature>
<keyword evidence="8 11" id="KW-1133">Transmembrane helix</keyword>
<feature type="transmembrane region" description="Helical" evidence="11">
    <location>
        <begin position="200"/>
        <end position="219"/>
    </location>
</feature>